<dbReference type="InterPro" id="IPR031315">
    <property type="entry name" value="LNS2/PITP"/>
</dbReference>
<protein>
    <recommendedName>
        <fullName evidence="3">LNS2/PITP domain-containing protein</fullName>
    </recommendedName>
</protein>
<dbReference type="Pfam" id="PF08235">
    <property type="entry name" value="LNS2"/>
    <property type="match status" value="1"/>
</dbReference>
<dbReference type="GO" id="GO:0008195">
    <property type="term" value="F:phosphatidate phosphatase activity"/>
    <property type="evidence" value="ECO:0007669"/>
    <property type="project" value="TreeGrafter"/>
</dbReference>
<evidence type="ECO:0000313" key="4">
    <source>
        <dbReference type="EMBL" id="MPA52854.1"/>
    </source>
</evidence>
<evidence type="ECO:0000256" key="2">
    <source>
        <dbReference type="SAM" id="MobiDB-lite"/>
    </source>
</evidence>
<sequence>MYAVGRIGSYITRGVYTVSAPFHPFGGAVDIIVVEQEDGSFKSSPWYVRFGKFQGVLKTKEKVVNISVDGVEANFHMYLDHKGEAYFLREVDGEEVESAFYPSSSSEEMDGQSHNRKPMKSTSCNYDANQSNSFTHVDLSNGKIVARTSSRRSQILGLVFGRRSMKEDRLQNEVDDTGVVRANSLERAEIAADLLEVKWSTNLASGRHRKDNASRFSAPDTLNGKADKDLWIHGQKQMDSLADENSLDYPMSHEETGFHENEMGNSSPFGFQKPESSVEEAGVEMSCLITKHVIGTLTSSERGLEESDELNSRISRKIEELGARDNADHSEIANGVNSEITVPNSQIQDSSELEPCPSKKLNEEPVFDGVSEEEIGADGLQSLVYCETSKTSGVGLDDSGEQAEETLYLSCGKCGEVCVHAETFHETTELISKVNSLPETGLLVAKEPLNIQEFIGERNCCDFLNDAKILESEGNSSSSIANSIVTETYTQVVTIDSLNGSVKEVESQNICTISGFNNSICQAQDEENVKDEDNTSEFRNSSECVSDPQDFNGGCVPIEAINTSPSDGSDEEQFLFGDLDDFRPSNIKCMESISSGHEEKENHSSLTPKSIEAEIESLDSDYESYSSPEKFIEGNSPNDIEDPRQKSGILSSHINIPRSSKVARKEVGRMVESLPNMWSHVDDVDAHVYHHSLGCSQDLNSKSSKWMLLRKDVSSFTKSDVDKEHQLSQAQPATNDAQILEELTKVPANPVVGDLSKAIDASSGSWRLWPFPFRRSRSMKATQPAFDCTRSFDAENALESTAGKDGEKNVLKRKVLKKKVRAITPTSEQLASLNLKEGRNTVTFTFSTPMLGKQQVDARIYLWKWDTRIVISDVDGTITKSDVLGQFMPLVGKDWSQTGVAHLFSAIKENGYQLLFLSARAISQAYHTRQFLFNLKQDGKALPDGPVVISPDGLFPSLFREVIRRAPHEFKIACLEDIKALFPADCNPFYAGFGNRDTDEISYLKVGIPKGKIFIINPKGEVAVNRRIDTKSYTSLHALVHGMFPPMSSSEQEDFNSWNYWKLPPPAIDV</sequence>
<dbReference type="InterPro" id="IPR026058">
    <property type="entry name" value="LIPIN"/>
</dbReference>
<organism evidence="4">
    <name type="scientific">Davidia involucrata</name>
    <name type="common">Dove tree</name>
    <dbReference type="NCBI Taxonomy" id="16924"/>
    <lineage>
        <taxon>Eukaryota</taxon>
        <taxon>Viridiplantae</taxon>
        <taxon>Streptophyta</taxon>
        <taxon>Embryophyta</taxon>
        <taxon>Tracheophyta</taxon>
        <taxon>Spermatophyta</taxon>
        <taxon>Magnoliopsida</taxon>
        <taxon>eudicotyledons</taxon>
        <taxon>Gunneridae</taxon>
        <taxon>Pentapetalae</taxon>
        <taxon>asterids</taxon>
        <taxon>Cornales</taxon>
        <taxon>Nyssaceae</taxon>
        <taxon>Davidia</taxon>
    </lineage>
</organism>
<feature type="region of interest" description="Disordered" evidence="2">
    <location>
        <begin position="625"/>
        <end position="645"/>
    </location>
</feature>
<dbReference type="Pfam" id="PF04571">
    <property type="entry name" value="Lipin_N"/>
    <property type="match status" value="1"/>
</dbReference>
<dbReference type="PANTHER" id="PTHR12181">
    <property type="entry name" value="LIPIN"/>
    <property type="match status" value="1"/>
</dbReference>
<evidence type="ECO:0000256" key="1">
    <source>
        <dbReference type="ARBA" id="ARBA00005476"/>
    </source>
</evidence>
<dbReference type="EMBL" id="GHES01022295">
    <property type="protein sequence ID" value="MPA52854.1"/>
    <property type="molecule type" value="Transcribed_RNA"/>
</dbReference>
<evidence type="ECO:0000259" key="3">
    <source>
        <dbReference type="SMART" id="SM00775"/>
    </source>
</evidence>
<dbReference type="InterPro" id="IPR007651">
    <property type="entry name" value="Lipin_N"/>
</dbReference>
<proteinExistence type="inferred from homology"/>
<name>A0A5B7A919_DAVIN</name>
<feature type="domain" description="LNS2/PITP" evidence="3">
    <location>
        <begin position="869"/>
        <end position="1025"/>
    </location>
</feature>
<dbReference type="SMART" id="SM00775">
    <property type="entry name" value="LNS2"/>
    <property type="match status" value="1"/>
</dbReference>
<dbReference type="AlphaFoldDB" id="A0A5B7A919"/>
<comment type="similarity">
    <text evidence="1">Belongs to the lipin family.</text>
</comment>
<dbReference type="InterPro" id="IPR036412">
    <property type="entry name" value="HAD-like_sf"/>
</dbReference>
<dbReference type="InterPro" id="IPR013209">
    <property type="entry name" value="LNS2"/>
</dbReference>
<accession>A0A5B7A919</accession>
<reference evidence="4" key="1">
    <citation type="submission" date="2019-08" db="EMBL/GenBank/DDBJ databases">
        <title>Reference gene set and small RNA set construction with multiple tissues from Davidia involucrata Baill.</title>
        <authorList>
            <person name="Yang H."/>
            <person name="Zhou C."/>
            <person name="Li G."/>
            <person name="Wang J."/>
            <person name="Gao P."/>
            <person name="Wang M."/>
            <person name="Wang R."/>
            <person name="Zhao Y."/>
        </authorList>
    </citation>
    <scope>NUCLEOTIDE SEQUENCE</scope>
    <source>
        <tissue evidence="4">Mixed with DoveR01_LX</tissue>
    </source>
</reference>
<dbReference type="PANTHER" id="PTHR12181:SF12">
    <property type="entry name" value="PHOSPHATIDATE PHOSPHATASE"/>
    <property type="match status" value="1"/>
</dbReference>
<feature type="region of interest" description="Disordered" evidence="2">
    <location>
        <begin position="101"/>
        <end position="121"/>
    </location>
</feature>
<gene>
    <name evidence="4" type="ORF">Din_022295</name>
</gene>
<dbReference type="SUPFAM" id="SSF56784">
    <property type="entry name" value="HAD-like"/>
    <property type="match status" value="1"/>
</dbReference>